<keyword evidence="10" id="KW-1185">Reference proteome</keyword>
<evidence type="ECO:0000256" key="1">
    <source>
        <dbReference type="ARBA" id="ARBA00000847"/>
    </source>
</evidence>
<evidence type="ECO:0000313" key="9">
    <source>
        <dbReference type="EMBL" id="ETW96075.1"/>
    </source>
</evidence>
<reference evidence="9 10" key="1">
    <citation type="journal article" date="2014" name="Nature">
        <title>An environmental bacterial taxon with a large and distinct metabolic repertoire.</title>
        <authorList>
            <person name="Wilson M.C."/>
            <person name="Mori T."/>
            <person name="Ruckert C."/>
            <person name="Uria A.R."/>
            <person name="Helf M.J."/>
            <person name="Takada K."/>
            <person name="Gernert C."/>
            <person name="Steffens U.A."/>
            <person name="Heycke N."/>
            <person name="Schmitt S."/>
            <person name="Rinke C."/>
            <person name="Helfrich E.J."/>
            <person name="Brachmann A.O."/>
            <person name="Gurgui C."/>
            <person name="Wakimoto T."/>
            <person name="Kracht M."/>
            <person name="Crusemann M."/>
            <person name="Hentschel U."/>
            <person name="Abe I."/>
            <person name="Matsunaga S."/>
            <person name="Kalinowski J."/>
            <person name="Takeyama H."/>
            <person name="Piel J."/>
        </authorList>
    </citation>
    <scope>NUCLEOTIDE SEQUENCE [LARGE SCALE GENOMIC DNA]</scope>
    <source>
        <strain evidence="10">TSY1</strain>
    </source>
</reference>
<evidence type="ECO:0000256" key="6">
    <source>
        <dbReference type="ARBA" id="ARBA00032162"/>
    </source>
</evidence>
<proteinExistence type="inferred from homology"/>
<comment type="cofactor">
    <cofactor evidence="2">
        <name>Mg(2+)</name>
        <dbReference type="ChEBI" id="CHEBI:18420"/>
    </cofactor>
</comment>
<evidence type="ECO:0000313" key="10">
    <source>
        <dbReference type="Proteomes" id="UP000019141"/>
    </source>
</evidence>
<evidence type="ECO:0000259" key="8">
    <source>
        <dbReference type="PROSITE" id="PS51462"/>
    </source>
</evidence>
<dbReference type="PANTHER" id="PTHR11839">
    <property type="entry name" value="UDP/ADP-SUGAR PYROPHOSPHATASE"/>
    <property type="match status" value="1"/>
</dbReference>
<evidence type="ECO:0000256" key="3">
    <source>
        <dbReference type="ARBA" id="ARBA00007275"/>
    </source>
</evidence>
<protein>
    <recommendedName>
        <fullName evidence="4">GDP-mannose pyrophosphatase</fullName>
    </recommendedName>
    <alternativeName>
        <fullName evidence="6">GDP-mannose hydrolase</fullName>
    </alternativeName>
    <alternativeName>
        <fullName evidence="7">GDPMK</fullName>
    </alternativeName>
</protein>
<dbReference type="PANTHER" id="PTHR11839:SF18">
    <property type="entry name" value="NUDIX HYDROLASE DOMAIN-CONTAINING PROTEIN"/>
    <property type="match status" value="1"/>
</dbReference>
<dbReference type="PROSITE" id="PS00893">
    <property type="entry name" value="NUDIX_BOX"/>
    <property type="match status" value="1"/>
</dbReference>
<evidence type="ECO:0000256" key="7">
    <source>
        <dbReference type="ARBA" id="ARBA00032272"/>
    </source>
</evidence>
<name>W4LEE1_ENTF1</name>
<dbReference type="HOGENOM" id="CLU_062658_8_2_7"/>
<evidence type="ECO:0000256" key="4">
    <source>
        <dbReference type="ARBA" id="ARBA00016377"/>
    </source>
</evidence>
<dbReference type="Pfam" id="PF00293">
    <property type="entry name" value="NUDIX"/>
    <property type="match status" value="1"/>
</dbReference>
<comment type="caution">
    <text evidence="9">The sequence shown here is derived from an EMBL/GenBank/DDBJ whole genome shotgun (WGS) entry which is preliminary data.</text>
</comment>
<gene>
    <name evidence="9" type="ORF">ETSY1_28060</name>
</gene>
<dbReference type="GO" id="GO:0005829">
    <property type="term" value="C:cytosol"/>
    <property type="evidence" value="ECO:0007669"/>
    <property type="project" value="TreeGrafter"/>
</dbReference>
<sequence>MQAAKPPLLAFQSIAKGLTMTMHSREPLPWQQLDSRVIFDHPRLCLVEDTVVLPSGKQTEWLRFQDRQDFVLVICVDPAQRILLSRQYCHPVGRVVHEFPGGLVDAGESHVEAARRELMEEVGWYAHQLDAIATFLPNVRRSSVRAHVYVATELEERHLPSDSEEFIAYEWVEVATLETRMRSGELDNGHLHAAWNLFRLHAGQYLA</sequence>
<feature type="domain" description="Nudix hydrolase" evidence="8">
    <location>
        <begin position="66"/>
        <end position="199"/>
    </location>
</feature>
<dbReference type="SUPFAM" id="SSF55811">
    <property type="entry name" value="Nudix"/>
    <property type="match status" value="1"/>
</dbReference>
<dbReference type="Gene3D" id="3.90.79.10">
    <property type="entry name" value="Nucleoside Triphosphate Pyrophosphohydrolase"/>
    <property type="match status" value="1"/>
</dbReference>
<organism evidence="9 10">
    <name type="scientific">Entotheonella factor</name>
    <dbReference type="NCBI Taxonomy" id="1429438"/>
    <lineage>
        <taxon>Bacteria</taxon>
        <taxon>Pseudomonadati</taxon>
        <taxon>Nitrospinota/Tectimicrobiota group</taxon>
        <taxon>Candidatus Tectimicrobiota</taxon>
        <taxon>Candidatus Entotheonellia</taxon>
        <taxon>Candidatus Entotheonellales</taxon>
        <taxon>Candidatus Entotheonellaceae</taxon>
        <taxon>Candidatus Entotheonella</taxon>
    </lineage>
</organism>
<evidence type="ECO:0000256" key="5">
    <source>
        <dbReference type="ARBA" id="ARBA00022801"/>
    </source>
</evidence>
<dbReference type="InterPro" id="IPR000086">
    <property type="entry name" value="NUDIX_hydrolase_dom"/>
</dbReference>
<dbReference type="Proteomes" id="UP000019141">
    <property type="component" value="Unassembled WGS sequence"/>
</dbReference>
<evidence type="ECO:0000256" key="2">
    <source>
        <dbReference type="ARBA" id="ARBA00001946"/>
    </source>
</evidence>
<dbReference type="EMBL" id="AZHW01000836">
    <property type="protein sequence ID" value="ETW96075.1"/>
    <property type="molecule type" value="Genomic_DNA"/>
</dbReference>
<dbReference type="InterPro" id="IPR020084">
    <property type="entry name" value="NUDIX_hydrolase_CS"/>
</dbReference>
<dbReference type="AlphaFoldDB" id="W4LEE1"/>
<keyword evidence="5" id="KW-0378">Hydrolase</keyword>
<accession>W4LEE1</accession>
<dbReference type="GO" id="GO:0006753">
    <property type="term" value="P:nucleoside phosphate metabolic process"/>
    <property type="evidence" value="ECO:0007669"/>
    <property type="project" value="TreeGrafter"/>
</dbReference>
<dbReference type="GO" id="GO:0016787">
    <property type="term" value="F:hydrolase activity"/>
    <property type="evidence" value="ECO:0007669"/>
    <property type="project" value="UniProtKB-KW"/>
</dbReference>
<dbReference type="CDD" id="cd03424">
    <property type="entry name" value="NUDIX_ADPRase_Nudt5_UGPPase_Nudt14"/>
    <property type="match status" value="1"/>
</dbReference>
<dbReference type="PROSITE" id="PS51462">
    <property type="entry name" value="NUDIX"/>
    <property type="match status" value="1"/>
</dbReference>
<comment type="catalytic activity">
    <reaction evidence="1">
        <text>GDP-alpha-D-mannose + H2O = alpha-D-mannose 1-phosphate + GMP + 2 H(+)</text>
        <dbReference type="Rhea" id="RHEA:27978"/>
        <dbReference type="ChEBI" id="CHEBI:15377"/>
        <dbReference type="ChEBI" id="CHEBI:15378"/>
        <dbReference type="ChEBI" id="CHEBI:57527"/>
        <dbReference type="ChEBI" id="CHEBI:58115"/>
        <dbReference type="ChEBI" id="CHEBI:58409"/>
    </reaction>
</comment>
<dbReference type="InterPro" id="IPR015797">
    <property type="entry name" value="NUDIX_hydrolase-like_dom_sf"/>
</dbReference>
<comment type="similarity">
    <text evidence="3">Belongs to the Nudix hydrolase family. NudK subfamily.</text>
</comment>
<dbReference type="GO" id="GO:0019693">
    <property type="term" value="P:ribose phosphate metabolic process"/>
    <property type="evidence" value="ECO:0007669"/>
    <property type="project" value="TreeGrafter"/>
</dbReference>